<dbReference type="InterPro" id="IPR027396">
    <property type="entry name" value="DsrEFH-like"/>
</dbReference>
<evidence type="ECO:0000256" key="1">
    <source>
        <dbReference type="SAM" id="SignalP"/>
    </source>
</evidence>
<reference evidence="2 3" key="1">
    <citation type="submission" date="2019-03" db="EMBL/GenBank/DDBJ databases">
        <title>Bradyrhizobium strains diversity isolated from Chamaecrista fasciculata.</title>
        <authorList>
            <person name="Urquiaga M.C.O."/>
            <person name="Hungria M."/>
            <person name="Delamuta J.R.M."/>
        </authorList>
    </citation>
    <scope>NUCLEOTIDE SEQUENCE [LARGE SCALE GENOMIC DNA]</scope>
    <source>
        <strain evidence="2 3">CNPSo 3424</strain>
    </source>
</reference>
<accession>A0A4Y9L6K0</accession>
<dbReference type="PROSITE" id="PS51318">
    <property type="entry name" value="TAT"/>
    <property type="match status" value="1"/>
</dbReference>
<dbReference type="Proteomes" id="UP000298225">
    <property type="component" value="Unassembled WGS sequence"/>
</dbReference>
<keyword evidence="3" id="KW-1185">Reference proteome</keyword>
<feature type="chain" id="PRO_5021393925" description="Sulfur reduction protein DsrE" evidence="1">
    <location>
        <begin position="30"/>
        <end position="154"/>
    </location>
</feature>
<dbReference type="OrthoDB" id="5794490at2"/>
<evidence type="ECO:0008006" key="4">
    <source>
        <dbReference type="Google" id="ProtNLM"/>
    </source>
</evidence>
<protein>
    <recommendedName>
        <fullName evidence="4">Sulfur reduction protein DsrE</fullName>
    </recommendedName>
</protein>
<dbReference type="SUPFAM" id="SSF75169">
    <property type="entry name" value="DsrEFH-like"/>
    <property type="match status" value="1"/>
</dbReference>
<feature type="signal peptide" evidence="1">
    <location>
        <begin position="1"/>
        <end position="29"/>
    </location>
</feature>
<dbReference type="InterPro" id="IPR006311">
    <property type="entry name" value="TAT_signal"/>
</dbReference>
<gene>
    <name evidence="2" type="ORF">E4K66_12330</name>
</gene>
<dbReference type="AlphaFoldDB" id="A0A4Y9L6K0"/>
<name>A0A4Y9L6K0_9BRAD</name>
<proteinExistence type="predicted"/>
<evidence type="ECO:0000313" key="2">
    <source>
        <dbReference type="EMBL" id="TFV39200.1"/>
    </source>
</evidence>
<organism evidence="2 3">
    <name type="scientific">Bradyrhizobium frederickii</name>
    <dbReference type="NCBI Taxonomy" id="2560054"/>
    <lineage>
        <taxon>Bacteria</taxon>
        <taxon>Pseudomonadati</taxon>
        <taxon>Pseudomonadota</taxon>
        <taxon>Alphaproteobacteria</taxon>
        <taxon>Hyphomicrobiales</taxon>
        <taxon>Nitrobacteraceae</taxon>
        <taxon>Bradyrhizobium</taxon>
    </lineage>
</organism>
<dbReference type="PANTHER" id="PTHR37691:SF1">
    <property type="entry name" value="BLR3518 PROTEIN"/>
    <property type="match status" value="1"/>
</dbReference>
<evidence type="ECO:0000313" key="3">
    <source>
        <dbReference type="Proteomes" id="UP000298225"/>
    </source>
</evidence>
<sequence length="154" mass="16532">MRRGRASRRTLLHAALAVGSLITISPAAAQAPEPHRLALQISDDDPVKMRAVLDVAANVSRHYSGQGEDVEIAVVAFNGGLDMLLDDRSPVKERLVNFLKSMPNVSFIACGNTLETLAAKEGRRPPLLEGVSVAQVGVAALMDLAEKNWTIVRP</sequence>
<dbReference type="EMBL" id="SPQU01000005">
    <property type="protein sequence ID" value="TFV39200.1"/>
    <property type="molecule type" value="Genomic_DNA"/>
</dbReference>
<dbReference type="RefSeq" id="WP_135169140.1">
    <property type="nucleotide sequence ID" value="NZ_SPQU01000005.1"/>
</dbReference>
<dbReference type="PANTHER" id="PTHR37691">
    <property type="entry name" value="BLR3518 PROTEIN"/>
    <property type="match status" value="1"/>
</dbReference>
<keyword evidence="1" id="KW-0732">Signal</keyword>
<dbReference type="Gene3D" id="3.40.1260.10">
    <property type="entry name" value="DsrEFH-like"/>
    <property type="match status" value="1"/>
</dbReference>
<comment type="caution">
    <text evidence="2">The sequence shown here is derived from an EMBL/GenBank/DDBJ whole genome shotgun (WGS) entry which is preliminary data.</text>
</comment>